<dbReference type="InterPro" id="IPR051908">
    <property type="entry name" value="Ribosomal_N-acetyltransferase"/>
</dbReference>
<dbReference type="GO" id="GO:0005737">
    <property type="term" value="C:cytoplasm"/>
    <property type="evidence" value="ECO:0007669"/>
    <property type="project" value="TreeGrafter"/>
</dbReference>
<dbReference type="eggNOG" id="COG1670">
    <property type="taxonomic scope" value="Bacteria"/>
</dbReference>
<proteinExistence type="predicted"/>
<dbReference type="GO" id="GO:1990189">
    <property type="term" value="F:protein N-terminal-serine acetyltransferase activity"/>
    <property type="evidence" value="ECO:0007669"/>
    <property type="project" value="TreeGrafter"/>
</dbReference>
<dbReference type="Proteomes" id="UP000006228">
    <property type="component" value="Unassembled WGS sequence"/>
</dbReference>
<evidence type="ECO:0000313" key="2">
    <source>
        <dbReference type="EMBL" id="EGA70531.1"/>
    </source>
</evidence>
<accession>E8M681</accession>
<keyword evidence="2" id="KW-0687">Ribonucleoprotein</keyword>
<name>E8M681_PHOS4</name>
<dbReference type="PANTHER" id="PTHR43441">
    <property type="entry name" value="RIBOSOMAL-PROTEIN-SERINE ACETYLTRANSFERASE"/>
    <property type="match status" value="1"/>
</dbReference>
<dbReference type="Pfam" id="PF13302">
    <property type="entry name" value="Acetyltransf_3"/>
    <property type="match status" value="1"/>
</dbReference>
<evidence type="ECO:0000313" key="3">
    <source>
        <dbReference type="Proteomes" id="UP000006228"/>
    </source>
</evidence>
<comment type="caution">
    <text evidence="2">The sequence shown here is derived from an EMBL/GenBank/DDBJ whole genome shotgun (WGS) entry which is preliminary data.</text>
</comment>
<dbReference type="GeneID" id="95569106"/>
<evidence type="ECO:0000259" key="1">
    <source>
        <dbReference type="PROSITE" id="PS51186"/>
    </source>
</evidence>
<protein>
    <submittedName>
        <fullName evidence="2">Putative ribosomal protein N-acetyltransferase</fullName>
    </submittedName>
</protein>
<keyword evidence="2" id="KW-0689">Ribosomal protein</keyword>
<reference evidence="2 3" key="1">
    <citation type="journal article" date="2012" name="Int. J. Syst. Evol. Microbiol.">
        <title>Vibrio caribbeanicus sp. nov., isolated from the marine sponge Scleritoderma cyanea.</title>
        <authorList>
            <person name="Hoffmann M."/>
            <person name="Monday S.R."/>
            <person name="Allard M.W."/>
            <person name="Strain E.A."/>
            <person name="Whittaker P."/>
            <person name="Naum M."/>
            <person name="McCarthy P.J."/>
            <person name="Lopez J.V."/>
            <person name="Fischer M."/>
            <person name="Brown E.W."/>
        </authorList>
    </citation>
    <scope>NUCLEOTIDE SEQUENCE [LARGE SCALE GENOMIC DNA]</scope>
    <source>
        <strain evidence="3">DSMZ 21326</strain>
    </source>
</reference>
<sequence length="183" mass="21040">MESRRLLLSPPSLLLADQMYQVIDESRSEFSQFLPWVTESLTKSDLIDNIELAVENYNQFCGEFWFNIVEKKSRVFIGAIGFIVRDPCVPYFEIGYWLQTSKTGLGYISEAIELVEQYAFIEKQAKRVEIKMAASNEKSQSVAQRCGYLLEGRLASARRLPSGMLDDTLIYAKTEISRRSREL</sequence>
<dbReference type="GO" id="GO:0008999">
    <property type="term" value="F:protein-N-terminal-alanine acetyltransferase activity"/>
    <property type="evidence" value="ECO:0007669"/>
    <property type="project" value="TreeGrafter"/>
</dbReference>
<dbReference type="InterPro" id="IPR000182">
    <property type="entry name" value="GNAT_dom"/>
</dbReference>
<keyword evidence="2" id="KW-0808">Transferase</keyword>
<dbReference type="EMBL" id="AEVT01000058">
    <property type="protein sequence ID" value="EGA70531.1"/>
    <property type="molecule type" value="Genomic_DNA"/>
</dbReference>
<dbReference type="SUPFAM" id="SSF55729">
    <property type="entry name" value="Acyl-CoA N-acyltransferases (Nat)"/>
    <property type="match status" value="1"/>
</dbReference>
<gene>
    <name evidence="2" type="ORF">VISI1226_00660</name>
</gene>
<dbReference type="RefSeq" id="WP_008076514.1">
    <property type="nucleotide sequence ID" value="NZ_AEVT01000058.1"/>
</dbReference>
<dbReference type="PROSITE" id="PS51186">
    <property type="entry name" value="GNAT"/>
    <property type="match status" value="1"/>
</dbReference>
<dbReference type="Gene3D" id="3.40.630.30">
    <property type="match status" value="1"/>
</dbReference>
<dbReference type="AlphaFoldDB" id="E8M681"/>
<dbReference type="PANTHER" id="PTHR43441:SF3">
    <property type="entry name" value="ACETYLTRANSFERASE"/>
    <property type="match status" value="1"/>
</dbReference>
<feature type="domain" description="N-acetyltransferase" evidence="1">
    <location>
        <begin position="20"/>
        <end position="176"/>
    </location>
</feature>
<organism evidence="2 3">
    <name type="scientific">Vibrio sinaloensis DSM 21326</name>
    <dbReference type="NCBI Taxonomy" id="945550"/>
    <lineage>
        <taxon>Bacteria</taxon>
        <taxon>Pseudomonadati</taxon>
        <taxon>Pseudomonadota</taxon>
        <taxon>Gammaproteobacteria</taxon>
        <taxon>Vibrionales</taxon>
        <taxon>Vibrionaceae</taxon>
        <taxon>Vibrio</taxon>
        <taxon>Vibrio oreintalis group</taxon>
    </lineage>
</organism>
<dbReference type="GO" id="GO:0005840">
    <property type="term" value="C:ribosome"/>
    <property type="evidence" value="ECO:0007669"/>
    <property type="project" value="UniProtKB-KW"/>
</dbReference>
<dbReference type="InterPro" id="IPR016181">
    <property type="entry name" value="Acyl_CoA_acyltransferase"/>
</dbReference>
<dbReference type="OrthoDB" id="9784707at2"/>